<proteinExistence type="predicted"/>
<name>A0A397IU31_9GLOM</name>
<reference evidence="1 2" key="1">
    <citation type="submission" date="2018-08" db="EMBL/GenBank/DDBJ databases">
        <title>Genome and evolution of the arbuscular mycorrhizal fungus Diversispora epigaea (formerly Glomus versiforme) and its bacterial endosymbionts.</title>
        <authorList>
            <person name="Sun X."/>
            <person name="Fei Z."/>
            <person name="Harrison M."/>
        </authorList>
    </citation>
    <scope>NUCLEOTIDE SEQUENCE [LARGE SCALE GENOMIC DNA]</scope>
    <source>
        <strain evidence="1 2">IT104</strain>
    </source>
</reference>
<sequence length="269" mass="30979">MEKSSQEIGISDRVHKREIKSIVIQEEIGRAKEQILEKNVGEKRQRLTRSISDESENEDIQDNEQTLSIAPSTVETEVIVESNKKIHQDLLGVKCSENMQLICQYHDKTYPDEILLDLRPNSRFSKELPLNIFILESRPKRLGNLSDWDIHFINENPGCTKEEAHRNLGIELNILLNNLPNGSRFEKGLGVAQGNSRCCLKWENCDDDSANDLLWKNHLTKLESLAISDRSLAREIMEGFEESRIQKRPSRFSYINGPKVMDTMFVNDK</sequence>
<accession>A0A397IU31</accession>
<keyword evidence="2" id="KW-1185">Reference proteome</keyword>
<dbReference type="AlphaFoldDB" id="A0A397IU31"/>
<dbReference type="EMBL" id="PQFF01000135">
    <property type="protein sequence ID" value="RHZ79499.1"/>
    <property type="molecule type" value="Genomic_DNA"/>
</dbReference>
<evidence type="ECO:0000313" key="2">
    <source>
        <dbReference type="Proteomes" id="UP000266861"/>
    </source>
</evidence>
<protein>
    <submittedName>
        <fullName evidence="1">Uncharacterized protein</fullName>
    </submittedName>
</protein>
<gene>
    <name evidence="1" type="ORF">Glove_144g124</name>
</gene>
<evidence type="ECO:0000313" key="1">
    <source>
        <dbReference type="EMBL" id="RHZ79499.1"/>
    </source>
</evidence>
<dbReference type="Proteomes" id="UP000266861">
    <property type="component" value="Unassembled WGS sequence"/>
</dbReference>
<comment type="caution">
    <text evidence="1">The sequence shown here is derived from an EMBL/GenBank/DDBJ whole genome shotgun (WGS) entry which is preliminary data.</text>
</comment>
<organism evidence="1 2">
    <name type="scientific">Diversispora epigaea</name>
    <dbReference type="NCBI Taxonomy" id="1348612"/>
    <lineage>
        <taxon>Eukaryota</taxon>
        <taxon>Fungi</taxon>
        <taxon>Fungi incertae sedis</taxon>
        <taxon>Mucoromycota</taxon>
        <taxon>Glomeromycotina</taxon>
        <taxon>Glomeromycetes</taxon>
        <taxon>Diversisporales</taxon>
        <taxon>Diversisporaceae</taxon>
        <taxon>Diversispora</taxon>
    </lineage>
</organism>